<feature type="domain" description="Spore protein YkvP/CgeB glycosyl transferase-like" evidence="1">
    <location>
        <begin position="187"/>
        <end position="338"/>
    </location>
</feature>
<sequence length="344" mass="39039">MRAVCIGPLWRGSNAGGLFKALSRKGCMIEVVDEFYFISLQSKNKVTKIMERFVRTRQVAEFNANIKKKIDLFAPEVLLVYKGTFVTPDSLIYAKERNCKLVLFFPDVSTTAHGPYIPQCIPHYEQIFTTKTFGMKDMGEKYGVKNMKVIPHGYDPEIHRIIPVTLKEQDVYGNDASFIGTWSPKKEKWLSYIKEQIPGIDLKIWGSQWFKSTSAILNDSIQGNEVLGDLYAMAIQCSKINLGILSEQREGSSSGDLITSRTFHIPGAGGFMLHERNEESLACFEEDTESGFFDGPEEMVTKIKYYLQNDELRDKVRMAGHRRALAEHSLDARAETLLGYLSKM</sequence>
<reference evidence="2 3" key="1">
    <citation type="submission" date="2018-01" db="EMBL/GenBank/DDBJ databases">
        <title>A novel member of the phylum Bacteroidetes isolated from glacier ice.</title>
        <authorList>
            <person name="Liu Q."/>
            <person name="Xin Y.-H."/>
        </authorList>
    </citation>
    <scope>NUCLEOTIDE SEQUENCE [LARGE SCALE GENOMIC DNA]</scope>
    <source>
        <strain evidence="2 3">RB1R16</strain>
    </source>
</reference>
<dbReference type="AlphaFoldDB" id="A0A2S7SZS4"/>
<gene>
    <name evidence="2" type="ORF">CJD36_009515</name>
</gene>
<dbReference type="InterPro" id="IPR055259">
    <property type="entry name" value="YkvP/CgeB_Glyco_trans-like"/>
</dbReference>
<organism evidence="2 3">
    <name type="scientific">Flavipsychrobacter stenotrophus</name>
    <dbReference type="NCBI Taxonomy" id="2077091"/>
    <lineage>
        <taxon>Bacteria</taxon>
        <taxon>Pseudomonadati</taxon>
        <taxon>Bacteroidota</taxon>
        <taxon>Chitinophagia</taxon>
        <taxon>Chitinophagales</taxon>
        <taxon>Chitinophagaceae</taxon>
        <taxon>Flavipsychrobacter</taxon>
    </lineage>
</organism>
<keyword evidence="3" id="KW-1185">Reference proteome</keyword>
<evidence type="ECO:0000259" key="1">
    <source>
        <dbReference type="Pfam" id="PF13524"/>
    </source>
</evidence>
<evidence type="ECO:0000313" key="3">
    <source>
        <dbReference type="Proteomes" id="UP000239872"/>
    </source>
</evidence>
<comment type="caution">
    <text evidence="2">The sequence shown here is derived from an EMBL/GenBank/DDBJ whole genome shotgun (WGS) entry which is preliminary data.</text>
</comment>
<dbReference type="OrthoDB" id="110463at2"/>
<proteinExistence type="predicted"/>
<dbReference type="EMBL" id="PPSL01000002">
    <property type="protein sequence ID" value="PQJ12016.1"/>
    <property type="molecule type" value="Genomic_DNA"/>
</dbReference>
<dbReference type="Pfam" id="PF13524">
    <property type="entry name" value="Glyco_trans_1_2"/>
    <property type="match status" value="1"/>
</dbReference>
<dbReference type="SUPFAM" id="SSF53756">
    <property type="entry name" value="UDP-Glycosyltransferase/glycogen phosphorylase"/>
    <property type="match status" value="1"/>
</dbReference>
<dbReference type="RefSeq" id="WP_105038895.1">
    <property type="nucleotide sequence ID" value="NZ_PPSL01000002.1"/>
</dbReference>
<protein>
    <recommendedName>
        <fullName evidence="1">Spore protein YkvP/CgeB glycosyl transferase-like domain-containing protein</fullName>
    </recommendedName>
</protein>
<accession>A0A2S7SZS4</accession>
<evidence type="ECO:0000313" key="2">
    <source>
        <dbReference type="EMBL" id="PQJ12016.1"/>
    </source>
</evidence>
<name>A0A2S7SZS4_9BACT</name>
<dbReference type="Proteomes" id="UP000239872">
    <property type="component" value="Unassembled WGS sequence"/>
</dbReference>